<keyword evidence="3" id="KW-1185">Reference proteome</keyword>
<dbReference type="Proteomes" id="UP001597075">
    <property type="component" value="Unassembled WGS sequence"/>
</dbReference>
<dbReference type="RefSeq" id="WP_256405415.1">
    <property type="nucleotide sequence ID" value="NZ_CP187151.1"/>
</dbReference>
<feature type="region of interest" description="Disordered" evidence="1">
    <location>
        <begin position="1"/>
        <end position="33"/>
    </location>
</feature>
<protein>
    <recommendedName>
        <fullName evidence="4">Small CPxCG-related zinc finger protein</fullName>
    </recommendedName>
</protein>
<sequence length="100" mass="10964">MSRATDEGPSGERPDDGDCVVCGDPADGIDAPTRQPICRKCATIRTDGGLLTGGGRYHVVCSDCTFEDLKRERHQAAHAVDDHRDDEPSHDVRFEEVRGR</sequence>
<name>A0ABD6D137_9EURY</name>
<dbReference type="AlphaFoldDB" id="A0ABD6D137"/>
<gene>
    <name evidence="2" type="ORF">ACFSBJ_15815</name>
</gene>
<evidence type="ECO:0008006" key="4">
    <source>
        <dbReference type="Google" id="ProtNLM"/>
    </source>
</evidence>
<evidence type="ECO:0000313" key="3">
    <source>
        <dbReference type="Proteomes" id="UP001597075"/>
    </source>
</evidence>
<accession>A0ABD6D137</accession>
<evidence type="ECO:0000313" key="2">
    <source>
        <dbReference type="EMBL" id="MFD1635197.1"/>
    </source>
</evidence>
<organism evidence="2 3">
    <name type="scientific">Haloplanus ruber</name>
    <dbReference type="NCBI Taxonomy" id="869892"/>
    <lineage>
        <taxon>Archaea</taxon>
        <taxon>Methanobacteriati</taxon>
        <taxon>Methanobacteriota</taxon>
        <taxon>Stenosarchaea group</taxon>
        <taxon>Halobacteria</taxon>
        <taxon>Halobacteriales</taxon>
        <taxon>Haloferacaceae</taxon>
        <taxon>Haloplanus</taxon>
    </lineage>
</organism>
<feature type="compositionally biased region" description="Basic and acidic residues" evidence="1">
    <location>
        <begin position="1"/>
        <end position="16"/>
    </location>
</feature>
<comment type="caution">
    <text evidence="2">The sequence shown here is derived from an EMBL/GenBank/DDBJ whole genome shotgun (WGS) entry which is preliminary data.</text>
</comment>
<evidence type="ECO:0000256" key="1">
    <source>
        <dbReference type="SAM" id="MobiDB-lite"/>
    </source>
</evidence>
<proteinExistence type="predicted"/>
<feature type="region of interest" description="Disordered" evidence="1">
    <location>
        <begin position="77"/>
        <end position="100"/>
    </location>
</feature>
<dbReference type="EMBL" id="JBHUDL010000010">
    <property type="protein sequence ID" value="MFD1635197.1"/>
    <property type="molecule type" value="Genomic_DNA"/>
</dbReference>
<reference evidence="2 3" key="1">
    <citation type="journal article" date="2019" name="Int. J. Syst. Evol. Microbiol.">
        <title>The Global Catalogue of Microorganisms (GCM) 10K type strain sequencing project: providing services to taxonomists for standard genome sequencing and annotation.</title>
        <authorList>
            <consortium name="The Broad Institute Genomics Platform"/>
            <consortium name="The Broad Institute Genome Sequencing Center for Infectious Disease"/>
            <person name="Wu L."/>
            <person name="Ma J."/>
        </authorList>
    </citation>
    <scope>NUCLEOTIDE SEQUENCE [LARGE SCALE GENOMIC DNA]</scope>
    <source>
        <strain evidence="2 3">CGMCC 1.10594</strain>
    </source>
</reference>